<evidence type="ECO:0000313" key="6">
    <source>
        <dbReference type="Proteomes" id="UP000566819"/>
    </source>
</evidence>
<dbReference type="Gene3D" id="1.25.40.20">
    <property type="entry name" value="Ankyrin repeat-containing domain"/>
    <property type="match status" value="1"/>
</dbReference>
<feature type="repeat" description="ANK" evidence="2">
    <location>
        <begin position="620"/>
        <end position="652"/>
    </location>
</feature>
<dbReference type="SMART" id="SM00248">
    <property type="entry name" value="ANK"/>
    <property type="match status" value="3"/>
</dbReference>
<dbReference type="Proteomes" id="UP000566819">
    <property type="component" value="Unassembled WGS sequence"/>
</dbReference>
<dbReference type="InterPro" id="IPR036770">
    <property type="entry name" value="Ankyrin_rpt-contain_sf"/>
</dbReference>
<keyword evidence="2" id="KW-0040">ANK repeat</keyword>
<feature type="domain" description="Nephrocystin 3-like N-terminal" evidence="4">
    <location>
        <begin position="205"/>
        <end position="295"/>
    </location>
</feature>
<feature type="compositionally biased region" description="Basic and acidic residues" evidence="3">
    <location>
        <begin position="512"/>
        <end position="539"/>
    </location>
</feature>
<evidence type="ECO:0000259" key="4">
    <source>
        <dbReference type="Pfam" id="PF24883"/>
    </source>
</evidence>
<evidence type="ECO:0000256" key="3">
    <source>
        <dbReference type="SAM" id="MobiDB-lite"/>
    </source>
</evidence>
<keyword evidence="6" id="KW-1185">Reference proteome</keyword>
<comment type="caution">
    <text evidence="5">The sequence shown here is derived from an EMBL/GenBank/DDBJ whole genome shotgun (WGS) entry which is preliminary data.</text>
</comment>
<dbReference type="AlphaFoldDB" id="A0A8H4RQF8"/>
<dbReference type="PANTHER" id="PTHR10039">
    <property type="entry name" value="AMELOGENIN"/>
    <property type="match status" value="1"/>
</dbReference>
<reference evidence="5 6" key="1">
    <citation type="submission" date="2020-03" db="EMBL/GenBank/DDBJ databases">
        <title>Draft Genome Sequence of Cudoniella acicularis.</title>
        <authorList>
            <person name="Buettner E."/>
            <person name="Kellner H."/>
        </authorList>
    </citation>
    <scope>NUCLEOTIDE SEQUENCE [LARGE SCALE GENOMIC DNA]</scope>
    <source>
        <strain evidence="5 6">DSM 108380</strain>
    </source>
</reference>
<dbReference type="OrthoDB" id="1577640at2759"/>
<dbReference type="InterPro" id="IPR056884">
    <property type="entry name" value="NPHP3-like_N"/>
</dbReference>
<evidence type="ECO:0000313" key="5">
    <source>
        <dbReference type="EMBL" id="KAF4634189.1"/>
    </source>
</evidence>
<feature type="region of interest" description="Disordered" evidence="3">
    <location>
        <begin position="483"/>
        <end position="539"/>
    </location>
</feature>
<dbReference type="PANTHER" id="PTHR10039:SF16">
    <property type="entry name" value="GPI INOSITOL-DEACYLASE"/>
    <property type="match status" value="1"/>
</dbReference>
<accession>A0A8H4RQF8</accession>
<dbReference type="InterPro" id="IPR002110">
    <property type="entry name" value="Ankyrin_rpt"/>
</dbReference>
<keyword evidence="1" id="KW-0677">Repeat</keyword>
<sequence>MEYHYYEGVRDARDDIKKLYNSITSLRAILSSIHHILNREIGQSLFDETLLANPSGPLRQAELELHKLQLKLKVLAKGQKSLDKAVQSLIWPFKEKDIEKAVGTIERYKSSLTLELQVEHLHLAAKHFNMSEDIRIEIRAARFDETRRRIISWLSRGVPDPSKEHNLARARYEETTGSWLIESPSFETWLKTENSLLWLNGGGKTLLRQIFHLLTTERSRCWQINPIANYGQQKPIQESLITVLKAILAGFEHVYIVIDGLGECPKGEGQRDELLALIHEIYGLKLSCLHILLASKREIDIEDSFNKLPARLGCATEVSVRGAHVEQDIRNYLKHPHATNLRKVEAGIKEKGRDEIVHSSGWHVSTRSTAARCFEPALYRVEDYGCNPRTAKNPGCLLRSDIEHEDDQKHARRALQWLAFAAQPISLKELEEAVIVQVDDEPYLNEEEQFMDFKDILEILPAGLVKTISTFYAQFKPEADSEVGRVDSDVVDETKTTEGEQNSSDMNEDGDDVKQVDDVENSSHTDKKPKEETGTENRKESKLMVQFAHFSVKEYLVSARVASGPRSKYYIDSRASELEIIQVCFAYLLELLAIPPRETKSISDGRAADEVIFCIFATFHMGNPLYAAAVNGRRQFVEKLLAESADVNYPTGAYRHSLQAACFVDQTAIVRLLLDVGAEVNAEGGHFGDALQAAA</sequence>
<evidence type="ECO:0000256" key="2">
    <source>
        <dbReference type="PROSITE-ProRule" id="PRU00023"/>
    </source>
</evidence>
<feature type="compositionally biased region" description="Basic and acidic residues" evidence="3">
    <location>
        <begin position="483"/>
        <end position="498"/>
    </location>
</feature>
<name>A0A8H4RQF8_9HELO</name>
<gene>
    <name evidence="5" type="ORF">G7Y89_g3916</name>
</gene>
<dbReference type="SUPFAM" id="SSF48403">
    <property type="entry name" value="Ankyrin repeat"/>
    <property type="match status" value="1"/>
</dbReference>
<evidence type="ECO:0000256" key="1">
    <source>
        <dbReference type="ARBA" id="ARBA00022737"/>
    </source>
</evidence>
<dbReference type="Pfam" id="PF24883">
    <property type="entry name" value="NPHP3_N"/>
    <property type="match status" value="1"/>
</dbReference>
<protein>
    <recommendedName>
        <fullName evidence="4">Nephrocystin 3-like N-terminal domain-containing protein</fullName>
    </recommendedName>
</protein>
<dbReference type="EMBL" id="JAAMPI010000202">
    <property type="protein sequence ID" value="KAF4634189.1"/>
    <property type="molecule type" value="Genomic_DNA"/>
</dbReference>
<organism evidence="5 6">
    <name type="scientific">Cudoniella acicularis</name>
    <dbReference type="NCBI Taxonomy" id="354080"/>
    <lineage>
        <taxon>Eukaryota</taxon>
        <taxon>Fungi</taxon>
        <taxon>Dikarya</taxon>
        <taxon>Ascomycota</taxon>
        <taxon>Pezizomycotina</taxon>
        <taxon>Leotiomycetes</taxon>
        <taxon>Helotiales</taxon>
        <taxon>Tricladiaceae</taxon>
        <taxon>Cudoniella</taxon>
    </lineage>
</organism>
<dbReference type="PROSITE" id="PS50088">
    <property type="entry name" value="ANK_REPEAT"/>
    <property type="match status" value="1"/>
</dbReference>
<proteinExistence type="predicted"/>